<evidence type="ECO:0000256" key="3">
    <source>
        <dbReference type="ARBA" id="ARBA00022741"/>
    </source>
</evidence>
<dbReference type="RefSeq" id="WP_145640624.1">
    <property type="nucleotide sequence ID" value="NZ_CP088014.1"/>
</dbReference>
<dbReference type="InterPro" id="IPR003439">
    <property type="entry name" value="ABC_transporter-like_ATP-bd"/>
</dbReference>
<reference evidence="7 8" key="1">
    <citation type="journal article" date="2015" name="Stand. Genomic Sci.">
        <title>Genomic Encyclopedia of Bacterial and Archaeal Type Strains, Phase III: the genomes of soil and plant-associated and newly described type strains.</title>
        <authorList>
            <person name="Whitman W.B."/>
            <person name="Woyke T."/>
            <person name="Klenk H.P."/>
            <person name="Zhou Y."/>
            <person name="Lilburn T.G."/>
            <person name="Beck B.J."/>
            <person name="De Vos P."/>
            <person name="Vandamme P."/>
            <person name="Eisen J.A."/>
            <person name="Garrity G."/>
            <person name="Hugenholtz P."/>
            <person name="Kyrpides N.C."/>
        </authorList>
    </citation>
    <scope>NUCLEOTIDE SEQUENCE [LARGE SCALE GENOMIC DNA]</scope>
    <source>
        <strain evidence="7 8">CGMCC 1.10947</strain>
    </source>
</reference>
<keyword evidence="8" id="KW-1185">Reference proteome</keyword>
<evidence type="ECO:0000313" key="7">
    <source>
        <dbReference type="EMBL" id="TWH98811.1"/>
    </source>
</evidence>
<comment type="similarity">
    <text evidence="1">Belongs to the ABC transporter superfamily.</text>
</comment>
<evidence type="ECO:0000259" key="6">
    <source>
        <dbReference type="PROSITE" id="PS50893"/>
    </source>
</evidence>
<protein>
    <submittedName>
        <fullName evidence="7">ABC-2 type transport system ATP-binding protein/lipopolysaccharide transport system ATP-binding protein</fullName>
    </submittedName>
</protein>
<evidence type="ECO:0000256" key="5">
    <source>
        <dbReference type="ARBA" id="ARBA00024722"/>
    </source>
</evidence>
<dbReference type="Proteomes" id="UP000317176">
    <property type="component" value="Unassembled WGS sequence"/>
</dbReference>
<dbReference type="OrthoDB" id="9778870at2"/>
<evidence type="ECO:0000313" key="8">
    <source>
        <dbReference type="Proteomes" id="UP000317176"/>
    </source>
</evidence>
<keyword evidence="2" id="KW-0813">Transport</keyword>
<dbReference type="PROSITE" id="PS00211">
    <property type="entry name" value="ABC_TRANSPORTER_1"/>
    <property type="match status" value="1"/>
</dbReference>
<dbReference type="GO" id="GO:0016020">
    <property type="term" value="C:membrane"/>
    <property type="evidence" value="ECO:0007669"/>
    <property type="project" value="InterPro"/>
</dbReference>
<dbReference type="SMART" id="SM00382">
    <property type="entry name" value="AAA"/>
    <property type="match status" value="1"/>
</dbReference>
<organism evidence="7 8">
    <name type="scientific">Bradyrhizobium daqingense</name>
    <dbReference type="NCBI Taxonomy" id="993502"/>
    <lineage>
        <taxon>Bacteria</taxon>
        <taxon>Pseudomonadati</taxon>
        <taxon>Pseudomonadota</taxon>
        <taxon>Alphaproteobacteria</taxon>
        <taxon>Hyphomicrobiales</taxon>
        <taxon>Nitrobacteraceae</taxon>
        <taxon>Bradyrhizobium</taxon>
    </lineage>
</organism>
<gene>
    <name evidence="7" type="ORF">IQ17_05668</name>
</gene>
<dbReference type="InterPro" id="IPR027417">
    <property type="entry name" value="P-loop_NTPase"/>
</dbReference>
<comment type="caution">
    <text evidence="7">The sequence shown here is derived from an EMBL/GenBank/DDBJ whole genome shotgun (WGS) entry which is preliminary data.</text>
</comment>
<dbReference type="EMBL" id="VLKL01000020">
    <property type="protein sequence ID" value="TWH98811.1"/>
    <property type="molecule type" value="Genomic_DNA"/>
</dbReference>
<name>A0A562KTR5_9BRAD</name>
<dbReference type="InterPro" id="IPR017871">
    <property type="entry name" value="ABC_transporter-like_CS"/>
</dbReference>
<proteinExistence type="inferred from homology"/>
<comment type="function">
    <text evidence="5">Involved in beta-(1--&gt;2)glucan export. Transmembrane domains (TMD) form a pore in the inner membrane and the ATP-binding domain (NBD) is responsible for energy generation.</text>
</comment>
<evidence type="ECO:0000256" key="2">
    <source>
        <dbReference type="ARBA" id="ARBA00022448"/>
    </source>
</evidence>
<dbReference type="Pfam" id="PF00005">
    <property type="entry name" value="ABC_tran"/>
    <property type="match status" value="1"/>
</dbReference>
<dbReference type="AlphaFoldDB" id="A0A562KTR5"/>
<keyword evidence="4 7" id="KW-0067">ATP-binding</keyword>
<sequence>MPVVAVHGVWKTYHNHSVLGIKERLVGKRVAAPEGRFARSWALQDITFKVDAGRSLGIIGHNGTGKSTLLSLLLGTIKEDRGTIERSGRIGAMLELGSGCHPDLTGRENIFLNGSILGLRINEIKRKFDSIVAFSELGPAIELPMRAYSAGMSARLAFAVLAHADRDVLLIDEILAVGDAAFQAKCADYLSNYTARGGTLIVASHDLQNLQTLCVEGIWLHEGKLVEQGPIAAVARSYQQSINPLTKLE</sequence>
<evidence type="ECO:0000256" key="1">
    <source>
        <dbReference type="ARBA" id="ARBA00005417"/>
    </source>
</evidence>
<dbReference type="GO" id="GO:0016887">
    <property type="term" value="F:ATP hydrolysis activity"/>
    <property type="evidence" value="ECO:0007669"/>
    <property type="project" value="InterPro"/>
</dbReference>
<dbReference type="GO" id="GO:0140359">
    <property type="term" value="F:ABC-type transporter activity"/>
    <property type="evidence" value="ECO:0007669"/>
    <property type="project" value="InterPro"/>
</dbReference>
<dbReference type="PROSITE" id="PS50893">
    <property type="entry name" value="ABC_TRANSPORTER_2"/>
    <property type="match status" value="1"/>
</dbReference>
<dbReference type="PANTHER" id="PTHR46743">
    <property type="entry name" value="TEICHOIC ACIDS EXPORT ATP-BINDING PROTEIN TAGH"/>
    <property type="match status" value="1"/>
</dbReference>
<keyword evidence="3" id="KW-0547">Nucleotide-binding</keyword>
<dbReference type="SUPFAM" id="SSF52540">
    <property type="entry name" value="P-loop containing nucleoside triphosphate hydrolases"/>
    <property type="match status" value="1"/>
</dbReference>
<dbReference type="CDD" id="cd03220">
    <property type="entry name" value="ABC_KpsT_Wzt"/>
    <property type="match status" value="1"/>
</dbReference>
<evidence type="ECO:0000256" key="4">
    <source>
        <dbReference type="ARBA" id="ARBA00022840"/>
    </source>
</evidence>
<dbReference type="Gene3D" id="3.40.50.300">
    <property type="entry name" value="P-loop containing nucleotide triphosphate hydrolases"/>
    <property type="match status" value="1"/>
</dbReference>
<dbReference type="InterPro" id="IPR050683">
    <property type="entry name" value="Bact_Polysacc_Export_ATP-bd"/>
</dbReference>
<dbReference type="InterPro" id="IPR015860">
    <property type="entry name" value="ABC_transpr_TagH-like"/>
</dbReference>
<dbReference type="PANTHER" id="PTHR46743:SF2">
    <property type="entry name" value="TEICHOIC ACIDS EXPORT ATP-BINDING PROTEIN TAGH"/>
    <property type="match status" value="1"/>
</dbReference>
<feature type="domain" description="ABC transporter" evidence="6">
    <location>
        <begin position="21"/>
        <end position="247"/>
    </location>
</feature>
<dbReference type="GO" id="GO:0005524">
    <property type="term" value="F:ATP binding"/>
    <property type="evidence" value="ECO:0007669"/>
    <property type="project" value="UniProtKB-KW"/>
</dbReference>
<accession>A0A562KTR5</accession>
<dbReference type="InterPro" id="IPR003593">
    <property type="entry name" value="AAA+_ATPase"/>
</dbReference>